<name>A0AAF0EK38_9BASI</name>
<dbReference type="AlphaFoldDB" id="A0AAF0EK38"/>
<gene>
    <name evidence="2" type="ORF">MNAN1_000799</name>
</gene>
<sequence length="224" mass="24904">MKYLGLLSILAAVAFTPKVEAGWITFQNENKEKEGLPCIGSLYGNDNYLISRFDCGATDWNASMCGIHCFPFSATTCVGKVPIDQGGEGNGLWYQPHGVPTACSFLGKIKVEDEFKMAGPNVTSCGYVDWPQQRGWGTVFDRPPYDVKTDGCWNVTEKPDPKYPRHYGHFYDGARPLNKTWCDMGISMSCGENEDPKCEYSFDNDIRINCKKTKMPSTSKNGTA</sequence>
<accession>A0AAF0EK38</accession>
<dbReference type="EMBL" id="CP119893">
    <property type="protein sequence ID" value="WFD25833.1"/>
    <property type="molecule type" value="Genomic_DNA"/>
</dbReference>
<keyword evidence="1" id="KW-0732">Signal</keyword>
<proteinExistence type="predicted"/>
<evidence type="ECO:0000313" key="2">
    <source>
        <dbReference type="EMBL" id="WFD25833.1"/>
    </source>
</evidence>
<protein>
    <submittedName>
        <fullName evidence="2">Uncharacterized protein</fullName>
    </submittedName>
</protein>
<keyword evidence="3" id="KW-1185">Reference proteome</keyword>
<evidence type="ECO:0000256" key="1">
    <source>
        <dbReference type="SAM" id="SignalP"/>
    </source>
</evidence>
<dbReference type="Proteomes" id="UP001213623">
    <property type="component" value="Chromosome 2"/>
</dbReference>
<feature type="signal peptide" evidence="1">
    <location>
        <begin position="1"/>
        <end position="21"/>
    </location>
</feature>
<organism evidence="2 3">
    <name type="scientific">Malassezia nana</name>
    <dbReference type="NCBI Taxonomy" id="180528"/>
    <lineage>
        <taxon>Eukaryota</taxon>
        <taxon>Fungi</taxon>
        <taxon>Dikarya</taxon>
        <taxon>Basidiomycota</taxon>
        <taxon>Ustilaginomycotina</taxon>
        <taxon>Malasseziomycetes</taxon>
        <taxon>Malasseziales</taxon>
        <taxon>Malasseziaceae</taxon>
        <taxon>Malassezia</taxon>
    </lineage>
</organism>
<feature type="chain" id="PRO_5041952187" evidence="1">
    <location>
        <begin position="22"/>
        <end position="224"/>
    </location>
</feature>
<reference evidence="2" key="1">
    <citation type="submission" date="2023-03" db="EMBL/GenBank/DDBJ databases">
        <title>Mating type loci evolution in Malassezia.</title>
        <authorList>
            <person name="Coelho M.A."/>
        </authorList>
    </citation>
    <scope>NUCLEOTIDE SEQUENCE</scope>
    <source>
        <strain evidence="2">CBS 9557</strain>
    </source>
</reference>
<evidence type="ECO:0000313" key="3">
    <source>
        <dbReference type="Proteomes" id="UP001213623"/>
    </source>
</evidence>